<feature type="transmembrane region" description="Helical" evidence="7">
    <location>
        <begin position="12"/>
        <end position="31"/>
    </location>
</feature>
<evidence type="ECO:0000256" key="7">
    <source>
        <dbReference type="RuleBase" id="RU362048"/>
    </source>
</evidence>
<evidence type="ECO:0000313" key="9">
    <source>
        <dbReference type="EMBL" id="QXJ36261.1"/>
    </source>
</evidence>
<evidence type="ECO:0000256" key="4">
    <source>
        <dbReference type="ARBA" id="ARBA00022692"/>
    </source>
</evidence>
<dbReference type="EMBL" id="CP077715">
    <property type="protein sequence ID" value="QXJ33144.1"/>
    <property type="molecule type" value="Genomic_DNA"/>
</dbReference>
<evidence type="ECO:0000256" key="1">
    <source>
        <dbReference type="ARBA" id="ARBA00004651"/>
    </source>
</evidence>
<feature type="transmembrane region" description="Helical" evidence="7">
    <location>
        <begin position="112"/>
        <end position="134"/>
    </location>
</feature>
<feature type="transmembrane region" description="Helical" evidence="7">
    <location>
        <begin position="70"/>
        <end position="91"/>
    </location>
</feature>
<feature type="transmembrane region" description="Helical" evidence="7">
    <location>
        <begin position="175"/>
        <end position="193"/>
    </location>
</feature>
<protein>
    <recommendedName>
        <fullName evidence="7">UPF0056 membrane protein</fullName>
    </recommendedName>
</protein>
<dbReference type="Proteomes" id="UP000694036">
    <property type="component" value="Chromosome"/>
</dbReference>
<evidence type="ECO:0000256" key="2">
    <source>
        <dbReference type="ARBA" id="ARBA00009784"/>
    </source>
</evidence>
<evidence type="ECO:0000256" key="5">
    <source>
        <dbReference type="ARBA" id="ARBA00022989"/>
    </source>
</evidence>
<dbReference type="Proteomes" id="UP000693941">
    <property type="component" value="Chromosome"/>
</dbReference>
<feature type="transmembrane region" description="Helical" evidence="7">
    <location>
        <begin position="43"/>
        <end position="64"/>
    </location>
</feature>
<accession>A0A8F5C3E3</accession>
<dbReference type="RefSeq" id="WP_218258657.1">
    <property type="nucleotide sequence ID" value="NZ_CP077713.1"/>
</dbReference>
<evidence type="ECO:0000256" key="6">
    <source>
        <dbReference type="ARBA" id="ARBA00023136"/>
    </source>
</evidence>
<dbReference type="AlphaFoldDB" id="A0A8F5C3E3"/>
<gene>
    <name evidence="8" type="ORF">J5U21_02812</name>
    <name evidence="9" type="ORF">J5U22_02825</name>
</gene>
<dbReference type="EMBL" id="CP077713">
    <property type="protein sequence ID" value="QXJ36261.1"/>
    <property type="molecule type" value="Genomic_DNA"/>
</dbReference>
<dbReference type="GeneID" id="65564271"/>
<feature type="transmembrane region" description="Helical" evidence="7">
    <location>
        <begin position="140"/>
        <end position="163"/>
    </location>
</feature>
<keyword evidence="5 7" id="KW-1133">Transmembrane helix</keyword>
<dbReference type="GO" id="GO:0005886">
    <property type="term" value="C:plasma membrane"/>
    <property type="evidence" value="ECO:0007669"/>
    <property type="project" value="UniProtKB-SubCell"/>
</dbReference>
<keyword evidence="6 7" id="KW-0472">Membrane</keyword>
<sequence length="202" mass="21496">MSELVSIPEIAFKLYAIMDPLSILPYLIALYEEFNRNSQNKISWGFLVNKLSIAVTVLLLFFSILGGPLLAFLGISVSALEIGGGIILVYLGVDTLGGFQQLKFLSSRIEEAIITPIATPLIVGPGTMTGLITLSVSNNLIILILGSLLAALLVYLSLLLGPIIIRVLGNTGTVAVGRFMAIIIAAFGVQLIIDGISQIKLI</sequence>
<name>A0A8F5C3E3_9CREN</name>
<dbReference type="PANTHER" id="PTHR33508">
    <property type="entry name" value="UPF0056 MEMBRANE PROTEIN YHCE"/>
    <property type="match status" value="1"/>
</dbReference>
<evidence type="ECO:0000256" key="3">
    <source>
        <dbReference type="ARBA" id="ARBA00022475"/>
    </source>
</evidence>
<comment type="similarity">
    <text evidence="2 7">Belongs to the UPF0056 (MarC) family.</text>
</comment>
<organism evidence="9 10">
    <name type="scientific">Saccharolobus shibatae</name>
    <dbReference type="NCBI Taxonomy" id="2286"/>
    <lineage>
        <taxon>Archaea</taxon>
        <taxon>Thermoproteota</taxon>
        <taxon>Thermoprotei</taxon>
        <taxon>Sulfolobales</taxon>
        <taxon>Sulfolobaceae</taxon>
        <taxon>Saccharolobus</taxon>
    </lineage>
</organism>
<keyword evidence="10" id="KW-1185">Reference proteome</keyword>
<evidence type="ECO:0000313" key="8">
    <source>
        <dbReference type="EMBL" id="QXJ33144.1"/>
    </source>
</evidence>
<dbReference type="InterPro" id="IPR002771">
    <property type="entry name" value="Multi_antbiot-R_MarC"/>
</dbReference>
<proteinExistence type="inferred from homology"/>
<dbReference type="PANTHER" id="PTHR33508:SF1">
    <property type="entry name" value="UPF0056 MEMBRANE PROTEIN YHCE"/>
    <property type="match status" value="1"/>
</dbReference>
<reference evidence="9 10" key="1">
    <citation type="journal article" date="2021" name="Environ. Microbiol.">
        <title>New insights into the diversity and evolution of the archaeal mobilome from three complete genomes of Saccharolobus shibatae.</title>
        <authorList>
            <person name="Medvedeva S."/>
            <person name="Brandt D."/>
            <person name="Cvirkaite-Krupovic V."/>
            <person name="Liu Y."/>
            <person name="Severinov K."/>
            <person name="Ishino S."/>
            <person name="Ishino Y."/>
            <person name="Prangishvili D."/>
            <person name="Kalinowski J."/>
            <person name="Krupovic M."/>
        </authorList>
    </citation>
    <scope>NUCLEOTIDE SEQUENCE [LARGE SCALE GENOMIC DNA]</scope>
    <source>
        <strain evidence="8">BEU9</strain>
        <strain evidence="9 10">S38A</strain>
    </source>
</reference>
<dbReference type="Pfam" id="PF01914">
    <property type="entry name" value="MarC"/>
    <property type="match status" value="1"/>
</dbReference>
<evidence type="ECO:0000313" key="10">
    <source>
        <dbReference type="Proteomes" id="UP000694036"/>
    </source>
</evidence>
<keyword evidence="4 7" id="KW-0812">Transmembrane</keyword>
<keyword evidence="3" id="KW-1003">Cell membrane</keyword>
<comment type="subcellular location">
    <subcellularLocation>
        <location evidence="1 7">Cell membrane</location>
        <topology evidence="1 7">Multi-pass membrane protein</topology>
    </subcellularLocation>
</comment>